<protein>
    <submittedName>
        <fullName evidence="1">Uncharacterized protein</fullName>
    </submittedName>
</protein>
<comment type="caution">
    <text evidence="1">The sequence shown here is derived from an EMBL/GenBank/DDBJ whole genome shotgun (WGS) entry which is preliminary data.</text>
</comment>
<dbReference type="EMBL" id="LXQA010367100">
    <property type="protein sequence ID" value="MCI47088.1"/>
    <property type="molecule type" value="Genomic_DNA"/>
</dbReference>
<accession>A0A392SDY2</accession>
<proteinExistence type="predicted"/>
<evidence type="ECO:0000313" key="2">
    <source>
        <dbReference type="Proteomes" id="UP000265520"/>
    </source>
</evidence>
<reference evidence="1 2" key="1">
    <citation type="journal article" date="2018" name="Front. Plant Sci.">
        <title>Red Clover (Trifolium pratense) and Zigzag Clover (T. medium) - A Picture of Genomic Similarities and Differences.</title>
        <authorList>
            <person name="Dluhosova J."/>
            <person name="Istvanek J."/>
            <person name="Nedelnik J."/>
            <person name="Repkova J."/>
        </authorList>
    </citation>
    <scope>NUCLEOTIDE SEQUENCE [LARGE SCALE GENOMIC DNA]</scope>
    <source>
        <strain evidence="2">cv. 10/8</strain>
        <tissue evidence="1">Leaf</tissue>
    </source>
</reference>
<keyword evidence="2" id="KW-1185">Reference proteome</keyword>
<feature type="non-terminal residue" evidence="1">
    <location>
        <position position="1"/>
    </location>
</feature>
<evidence type="ECO:0000313" key="1">
    <source>
        <dbReference type="EMBL" id="MCI47088.1"/>
    </source>
</evidence>
<dbReference type="Proteomes" id="UP000265520">
    <property type="component" value="Unassembled WGS sequence"/>
</dbReference>
<dbReference type="AlphaFoldDB" id="A0A392SDY2"/>
<name>A0A392SDY2_9FABA</name>
<organism evidence="1 2">
    <name type="scientific">Trifolium medium</name>
    <dbReference type="NCBI Taxonomy" id="97028"/>
    <lineage>
        <taxon>Eukaryota</taxon>
        <taxon>Viridiplantae</taxon>
        <taxon>Streptophyta</taxon>
        <taxon>Embryophyta</taxon>
        <taxon>Tracheophyta</taxon>
        <taxon>Spermatophyta</taxon>
        <taxon>Magnoliopsida</taxon>
        <taxon>eudicotyledons</taxon>
        <taxon>Gunneridae</taxon>
        <taxon>Pentapetalae</taxon>
        <taxon>rosids</taxon>
        <taxon>fabids</taxon>
        <taxon>Fabales</taxon>
        <taxon>Fabaceae</taxon>
        <taxon>Papilionoideae</taxon>
        <taxon>50 kb inversion clade</taxon>
        <taxon>NPAAA clade</taxon>
        <taxon>Hologalegina</taxon>
        <taxon>IRL clade</taxon>
        <taxon>Trifolieae</taxon>
        <taxon>Trifolium</taxon>
    </lineage>
</organism>
<sequence length="61" mass="6400">RCSGGTWWRFTGDKDCAYGCVEADFQMRFWGRTGSGNPIQVVGLVAGKVVGMGGGGGSGRR</sequence>